<dbReference type="Gene3D" id="1.10.287.1700">
    <property type="match status" value="1"/>
</dbReference>
<keyword evidence="12" id="KW-0282">Flagellum</keyword>
<evidence type="ECO:0000256" key="5">
    <source>
        <dbReference type="ARBA" id="ARBA00022475"/>
    </source>
</evidence>
<evidence type="ECO:0000256" key="2">
    <source>
        <dbReference type="ARBA" id="ARBA00010004"/>
    </source>
</evidence>
<evidence type="ECO:0000256" key="1">
    <source>
        <dbReference type="ARBA" id="ARBA00004413"/>
    </source>
</evidence>
<dbReference type="EMBL" id="BMFR01000003">
    <property type="protein sequence ID" value="GGG69027.1"/>
    <property type="molecule type" value="Genomic_DNA"/>
</dbReference>
<keyword evidence="11" id="KW-0175">Coiled coil</keyword>
<keyword evidence="10" id="KW-1006">Bacterial flagellum protein export</keyword>
<comment type="caution">
    <text evidence="12">The sequence shown here is derived from an EMBL/GenBank/DDBJ whole genome shotgun (WGS) entry which is preliminary data.</text>
</comment>
<feature type="coiled-coil region" evidence="11">
    <location>
        <begin position="73"/>
        <end position="100"/>
    </location>
</feature>
<accession>A0A917M0N4</accession>
<dbReference type="NCBIfam" id="TIGR02473">
    <property type="entry name" value="flagell_FliJ"/>
    <property type="match status" value="1"/>
</dbReference>
<keyword evidence="7" id="KW-1005">Bacterial flagellum biogenesis</keyword>
<dbReference type="GO" id="GO:0005886">
    <property type="term" value="C:plasma membrane"/>
    <property type="evidence" value="ECO:0007669"/>
    <property type="project" value="UniProtKB-SubCell"/>
</dbReference>
<keyword evidence="8" id="KW-0653">Protein transport</keyword>
<dbReference type="GO" id="GO:0071973">
    <property type="term" value="P:bacterial-type flagellum-dependent cell motility"/>
    <property type="evidence" value="ECO:0007669"/>
    <property type="project" value="InterPro"/>
</dbReference>
<keyword evidence="6" id="KW-0145">Chemotaxis</keyword>
<dbReference type="GO" id="GO:0015031">
    <property type="term" value="P:protein transport"/>
    <property type="evidence" value="ECO:0007669"/>
    <property type="project" value="UniProtKB-KW"/>
</dbReference>
<sequence length="148" mass="17547">MTGTVALSKILHVRENEKLDAQKAYHHSMELFEEIALQLYNLLRKKEAAEESYEGFLQRSIAIDKIKEQATYIERINKQINVLQASVQKARSEMETRQEELTHAHVEVKKFEKIMEHRRMSREEEIKKIENATMDELSIQQYLSHGYR</sequence>
<keyword evidence="4" id="KW-0813">Transport</keyword>
<evidence type="ECO:0000313" key="12">
    <source>
        <dbReference type="EMBL" id="GGG69027.1"/>
    </source>
</evidence>
<dbReference type="RefSeq" id="WP_188454388.1">
    <property type="nucleotide sequence ID" value="NZ_BMFR01000003.1"/>
</dbReference>
<evidence type="ECO:0000256" key="3">
    <source>
        <dbReference type="ARBA" id="ARBA00020392"/>
    </source>
</evidence>
<dbReference type="GO" id="GO:0006935">
    <property type="term" value="P:chemotaxis"/>
    <property type="evidence" value="ECO:0007669"/>
    <property type="project" value="UniProtKB-KW"/>
</dbReference>
<keyword evidence="12" id="KW-0966">Cell projection</keyword>
<keyword evidence="5" id="KW-1003">Cell membrane</keyword>
<keyword evidence="13" id="KW-1185">Reference proteome</keyword>
<dbReference type="Pfam" id="PF02050">
    <property type="entry name" value="FliJ"/>
    <property type="match status" value="1"/>
</dbReference>
<keyword evidence="9" id="KW-0472">Membrane</keyword>
<evidence type="ECO:0000256" key="9">
    <source>
        <dbReference type="ARBA" id="ARBA00023136"/>
    </source>
</evidence>
<dbReference type="GO" id="GO:0009288">
    <property type="term" value="C:bacterial-type flagellum"/>
    <property type="evidence" value="ECO:0007669"/>
    <property type="project" value="InterPro"/>
</dbReference>
<evidence type="ECO:0000313" key="13">
    <source>
        <dbReference type="Proteomes" id="UP000622860"/>
    </source>
</evidence>
<dbReference type="AlphaFoldDB" id="A0A917M0N4"/>
<evidence type="ECO:0000256" key="10">
    <source>
        <dbReference type="ARBA" id="ARBA00023225"/>
    </source>
</evidence>
<evidence type="ECO:0000256" key="11">
    <source>
        <dbReference type="SAM" id="Coils"/>
    </source>
</evidence>
<dbReference type="GO" id="GO:0044781">
    <property type="term" value="P:bacterial-type flagellum organization"/>
    <property type="evidence" value="ECO:0007669"/>
    <property type="project" value="UniProtKB-KW"/>
</dbReference>
<dbReference type="Proteomes" id="UP000622860">
    <property type="component" value="Unassembled WGS sequence"/>
</dbReference>
<keyword evidence="12" id="KW-0969">Cilium</keyword>
<reference evidence="12" key="2">
    <citation type="submission" date="2020-09" db="EMBL/GenBank/DDBJ databases">
        <authorList>
            <person name="Sun Q."/>
            <person name="Zhou Y."/>
        </authorList>
    </citation>
    <scope>NUCLEOTIDE SEQUENCE</scope>
    <source>
        <strain evidence="12">CGMCC 1.12754</strain>
    </source>
</reference>
<gene>
    <name evidence="12" type="primary">fliJ</name>
    <name evidence="12" type="ORF">GCM10011398_11220</name>
</gene>
<reference evidence="12" key="1">
    <citation type="journal article" date="2014" name="Int. J. Syst. Evol. Microbiol.">
        <title>Complete genome sequence of Corynebacterium casei LMG S-19264T (=DSM 44701T), isolated from a smear-ripened cheese.</title>
        <authorList>
            <consortium name="US DOE Joint Genome Institute (JGI-PGF)"/>
            <person name="Walter F."/>
            <person name="Albersmeier A."/>
            <person name="Kalinowski J."/>
            <person name="Ruckert C."/>
        </authorList>
    </citation>
    <scope>NUCLEOTIDE SEQUENCE</scope>
    <source>
        <strain evidence="12">CGMCC 1.12754</strain>
    </source>
</reference>
<evidence type="ECO:0000256" key="7">
    <source>
        <dbReference type="ARBA" id="ARBA00022795"/>
    </source>
</evidence>
<protein>
    <recommendedName>
        <fullName evidence="3">Flagellar FliJ protein</fullName>
    </recommendedName>
</protein>
<organism evidence="12 13">
    <name type="scientific">Virgibacillus oceani</name>
    <dbReference type="NCBI Taxonomy" id="1479511"/>
    <lineage>
        <taxon>Bacteria</taxon>
        <taxon>Bacillati</taxon>
        <taxon>Bacillota</taxon>
        <taxon>Bacilli</taxon>
        <taxon>Bacillales</taxon>
        <taxon>Bacillaceae</taxon>
        <taxon>Virgibacillus</taxon>
    </lineage>
</organism>
<evidence type="ECO:0000256" key="4">
    <source>
        <dbReference type="ARBA" id="ARBA00022448"/>
    </source>
</evidence>
<comment type="similarity">
    <text evidence="2">Belongs to the FliJ family.</text>
</comment>
<proteinExistence type="inferred from homology"/>
<evidence type="ECO:0000256" key="8">
    <source>
        <dbReference type="ARBA" id="ARBA00022927"/>
    </source>
</evidence>
<dbReference type="InterPro" id="IPR053716">
    <property type="entry name" value="Flag_assembly_chemotaxis_eff"/>
</dbReference>
<dbReference type="InterPro" id="IPR012823">
    <property type="entry name" value="Flagell_FliJ"/>
</dbReference>
<name>A0A917M0N4_9BACI</name>
<evidence type="ECO:0000256" key="6">
    <source>
        <dbReference type="ARBA" id="ARBA00022500"/>
    </source>
</evidence>
<comment type="subcellular location">
    <subcellularLocation>
        <location evidence="1">Cell membrane</location>
        <topology evidence="1">Peripheral membrane protein</topology>
        <orientation evidence="1">Cytoplasmic side</orientation>
    </subcellularLocation>
</comment>